<evidence type="ECO:0000256" key="2">
    <source>
        <dbReference type="ARBA" id="ARBA00023239"/>
    </source>
</evidence>
<gene>
    <name evidence="3" type="ORF">MGWOODY_Hyp1812</name>
</gene>
<dbReference type="Pfam" id="PF01220">
    <property type="entry name" value="DHquinase_II"/>
    <property type="match status" value="1"/>
</dbReference>
<dbReference type="NCBIfam" id="NF003805">
    <property type="entry name" value="PRK05395.1-2"/>
    <property type="match status" value="1"/>
</dbReference>
<evidence type="ECO:0000313" key="3">
    <source>
        <dbReference type="EMBL" id="CUS57732.1"/>
    </source>
</evidence>
<dbReference type="InterPro" id="IPR036441">
    <property type="entry name" value="DHquinase_II_sf"/>
</dbReference>
<accession>A0A161JQI5</accession>
<dbReference type="EMBL" id="CZQD01000048">
    <property type="protein sequence ID" value="CUS57732.1"/>
    <property type="molecule type" value="Genomic_DNA"/>
</dbReference>
<dbReference type="NCBIfam" id="NF003806">
    <property type="entry name" value="PRK05395.1-3"/>
    <property type="match status" value="1"/>
</dbReference>
<dbReference type="CDD" id="cd00466">
    <property type="entry name" value="DHQase_II"/>
    <property type="match status" value="1"/>
</dbReference>
<organism evidence="3">
    <name type="scientific">hydrothermal vent metagenome</name>
    <dbReference type="NCBI Taxonomy" id="652676"/>
    <lineage>
        <taxon>unclassified sequences</taxon>
        <taxon>metagenomes</taxon>
        <taxon>ecological metagenomes</taxon>
    </lineage>
</organism>
<sequence length="214" mass="23361">MLLRHDFEISLNRNAALIPAGLACQLKHQHGKRQARFDFARYAIDCNQHSGFLRSPAPLPCPALQRKRKTMTKPVYVLGGPNLNLLGSREPEIYGHETLADIHARLEALADGTPLELRQTNHEGELVSWIQEASEKGAAIILNAAAYTHTSIALHDALKACKIPVIEVHLSNPAAREAFRQVNYVSPAVKATIAGLGAYGYELALMAAKTLTGK</sequence>
<dbReference type="HAMAP" id="MF_00169">
    <property type="entry name" value="AroQ"/>
    <property type="match status" value="1"/>
</dbReference>
<dbReference type="AlphaFoldDB" id="A0A161JQI5"/>
<dbReference type="SUPFAM" id="SSF52304">
    <property type="entry name" value="Type II 3-dehydroquinate dehydratase"/>
    <property type="match status" value="1"/>
</dbReference>
<dbReference type="PANTHER" id="PTHR21272">
    <property type="entry name" value="CATABOLIC 3-DEHYDROQUINASE"/>
    <property type="match status" value="1"/>
</dbReference>
<proteinExistence type="inferred from homology"/>
<name>A0A161JQI5_9ZZZZ</name>
<protein>
    <recommendedName>
        <fullName evidence="1">3-dehydroquinate dehydratase</fullName>
        <ecNumber evidence="1">4.2.1.10</ecNumber>
    </recommendedName>
</protein>
<dbReference type="InterPro" id="IPR001874">
    <property type="entry name" value="DHquinase_II"/>
</dbReference>
<dbReference type="PROSITE" id="PS51257">
    <property type="entry name" value="PROKAR_LIPOPROTEIN"/>
    <property type="match status" value="1"/>
</dbReference>
<dbReference type="NCBIfam" id="NF003807">
    <property type="entry name" value="PRK05395.1-4"/>
    <property type="match status" value="1"/>
</dbReference>
<dbReference type="GO" id="GO:0019631">
    <property type="term" value="P:quinate catabolic process"/>
    <property type="evidence" value="ECO:0007669"/>
    <property type="project" value="TreeGrafter"/>
</dbReference>
<dbReference type="Gene3D" id="3.40.50.9100">
    <property type="entry name" value="Dehydroquinase, class II"/>
    <property type="match status" value="1"/>
</dbReference>
<dbReference type="EC" id="4.2.1.10" evidence="1"/>
<evidence type="ECO:0000256" key="1">
    <source>
        <dbReference type="ARBA" id="ARBA00012060"/>
    </source>
</evidence>
<reference evidence="3" key="1">
    <citation type="submission" date="2015-10" db="EMBL/GenBank/DDBJ databases">
        <authorList>
            <person name="Gilbert D.G."/>
        </authorList>
    </citation>
    <scope>NUCLEOTIDE SEQUENCE</scope>
</reference>
<dbReference type="PANTHER" id="PTHR21272:SF3">
    <property type="entry name" value="CATABOLIC 3-DEHYDROQUINASE"/>
    <property type="match status" value="1"/>
</dbReference>
<keyword evidence="2 3" id="KW-0456">Lyase</keyword>
<dbReference type="GO" id="GO:0003855">
    <property type="term" value="F:3-dehydroquinate dehydratase activity"/>
    <property type="evidence" value="ECO:0007669"/>
    <property type="project" value="UniProtKB-EC"/>
</dbReference>